<gene>
    <name evidence="1" type="ORF">ACFQGD_27860</name>
</gene>
<sequence>MSRSLDDLLDTRPCRQEASLDRAIRSGACEPHNSRADRALEYIIHLATTRAPIFDKAAYRQTPPALGGNSGVAARVLARRFVGIDISPTYLARARVATRAVWGRAA</sequence>
<dbReference type="EMBL" id="JBHSXX010000001">
    <property type="protein sequence ID" value="MFC6870948.1"/>
    <property type="molecule type" value="Genomic_DNA"/>
</dbReference>
<proteinExistence type="predicted"/>
<protein>
    <recommendedName>
        <fullName evidence="3">DNA methylase</fullName>
    </recommendedName>
</protein>
<dbReference type="RefSeq" id="WP_345401512.1">
    <property type="nucleotide sequence ID" value="NZ_BAABLA010000106.1"/>
</dbReference>
<reference evidence="2" key="1">
    <citation type="journal article" date="2019" name="Int. J. Syst. Evol. Microbiol.">
        <title>The Global Catalogue of Microorganisms (GCM) 10K type strain sequencing project: providing services to taxonomists for standard genome sequencing and annotation.</title>
        <authorList>
            <consortium name="The Broad Institute Genomics Platform"/>
            <consortium name="The Broad Institute Genome Sequencing Center for Infectious Disease"/>
            <person name="Wu L."/>
            <person name="Ma J."/>
        </authorList>
    </citation>
    <scope>NUCLEOTIDE SEQUENCE [LARGE SCALE GENOMIC DNA]</scope>
    <source>
        <strain evidence="2">KCTC 32255</strain>
    </source>
</reference>
<name>A0ABW2C8S7_9PSEU</name>
<comment type="caution">
    <text evidence="1">The sequence shown here is derived from an EMBL/GenBank/DDBJ whole genome shotgun (WGS) entry which is preliminary data.</text>
</comment>
<evidence type="ECO:0000313" key="2">
    <source>
        <dbReference type="Proteomes" id="UP001596337"/>
    </source>
</evidence>
<evidence type="ECO:0000313" key="1">
    <source>
        <dbReference type="EMBL" id="MFC6870948.1"/>
    </source>
</evidence>
<keyword evidence="2" id="KW-1185">Reference proteome</keyword>
<organism evidence="1 2">
    <name type="scientific">Haloechinothrix salitolerans</name>
    <dbReference type="NCBI Taxonomy" id="926830"/>
    <lineage>
        <taxon>Bacteria</taxon>
        <taxon>Bacillati</taxon>
        <taxon>Actinomycetota</taxon>
        <taxon>Actinomycetes</taxon>
        <taxon>Pseudonocardiales</taxon>
        <taxon>Pseudonocardiaceae</taxon>
        <taxon>Haloechinothrix</taxon>
    </lineage>
</organism>
<evidence type="ECO:0008006" key="3">
    <source>
        <dbReference type="Google" id="ProtNLM"/>
    </source>
</evidence>
<accession>A0ABW2C8S7</accession>
<dbReference type="Proteomes" id="UP001596337">
    <property type="component" value="Unassembled WGS sequence"/>
</dbReference>